<evidence type="ECO:0000256" key="1">
    <source>
        <dbReference type="ARBA" id="ARBA00022741"/>
    </source>
</evidence>
<dbReference type="AlphaFoldDB" id="A0A1H6WSF6"/>
<evidence type="ECO:0000256" key="3">
    <source>
        <dbReference type="ARBA" id="ARBA00022840"/>
    </source>
</evidence>
<dbReference type="RefSeq" id="WP_091829911.1">
    <property type="nucleotide sequence ID" value="NZ_FNZK01000004.1"/>
</dbReference>
<sequence length="249" mass="27421">MDAFLDDVKLLAAGEGGLVVEFGAIISPTINLCVQSFMRMVSASKINGMIEAVPSYCSVVIYFDPFKITRASLTKQIEVILANLQLTKLGDLVRRVVHIPVCYGGVLGPDIDYVAKYTGLMIEQVIKLHAGQPYLVYMLGFTPGFPYLGGLSDLLIVPRQEKPRNRVPVGSVGIGGNQTGFYPIESPGEWWLIGRTPLKAFDPTRSEPFLLAPGDYVQFESIPLEQYFSIRQAVTQGIYQLKVSAEEQV</sequence>
<dbReference type="STRING" id="84035.SAMN05660742_104122"/>
<name>A0A1H6WSF6_9FIRM</name>
<dbReference type="Proteomes" id="UP000199662">
    <property type="component" value="Unassembled WGS sequence"/>
</dbReference>
<dbReference type="Pfam" id="PF02682">
    <property type="entry name" value="CT_C_D"/>
    <property type="match status" value="1"/>
</dbReference>
<dbReference type="InterPro" id="IPR010016">
    <property type="entry name" value="PxpB"/>
</dbReference>
<keyword evidence="2" id="KW-0378">Hydrolase</keyword>
<evidence type="ECO:0000313" key="5">
    <source>
        <dbReference type="EMBL" id="SEJ19743.1"/>
    </source>
</evidence>
<proteinExistence type="predicted"/>
<gene>
    <name evidence="5" type="ORF">SAMN05660742_104122</name>
</gene>
<dbReference type="PANTHER" id="PTHR34698">
    <property type="entry name" value="5-OXOPROLINASE SUBUNIT B"/>
    <property type="match status" value="1"/>
</dbReference>
<dbReference type="InterPro" id="IPR003833">
    <property type="entry name" value="CT_C_D"/>
</dbReference>
<feature type="domain" description="Carboxyltransferase" evidence="4">
    <location>
        <begin position="8"/>
        <end position="211"/>
    </location>
</feature>
<dbReference type="GO" id="GO:0016787">
    <property type="term" value="F:hydrolase activity"/>
    <property type="evidence" value="ECO:0007669"/>
    <property type="project" value="UniProtKB-KW"/>
</dbReference>
<keyword evidence="3" id="KW-0067">ATP-binding</keyword>
<evidence type="ECO:0000313" key="6">
    <source>
        <dbReference type="Proteomes" id="UP000199662"/>
    </source>
</evidence>
<dbReference type="Gene3D" id="3.30.1360.40">
    <property type="match status" value="1"/>
</dbReference>
<keyword evidence="1" id="KW-0547">Nucleotide-binding</keyword>
<dbReference type="Gene3D" id="2.40.100.10">
    <property type="entry name" value="Cyclophilin-like"/>
    <property type="match status" value="1"/>
</dbReference>
<dbReference type="SMART" id="SM00796">
    <property type="entry name" value="AHS1"/>
    <property type="match status" value="1"/>
</dbReference>
<dbReference type="PANTHER" id="PTHR34698:SF2">
    <property type="entry name" value="5-OXOPROLINASE SUBUNIT B"/>
    <property type="match status" value="1"/>
</dbReference>
<accession>A0A1H6WSF6</accession>
<dbReference type="GO" id="GO:0005524">
    <property type="term" value="F:ATP binding"/>
    <property type="evidence" value="ECO:0007669"/>
    <property type="project" value="UniProtKB-KW"/>
</dbReference>
<evidence type="ECO:0000259" key="4">
    <source>
        <dbReference type="SMART" id="SM00796"/>
    </source>
</evidence>
<dbReference type="SUPFAM" id="SSF160467">
    <property type="entry name" value="PH0987 N-terminal domain-like"/>
    <property type="match status" value="1"/>
</dbReference>
<dbReference type="EMBL" id="FNZK01000004">
    <property type="protein sequence ID" value="SEJ19743.1"/>
    <property type="molecule type" value="Genomic_DNA"/>
</dbReference>
<organism evidence="5 6">
    <name type="scientific">Propionispira arboris</name>
    <dbReference type="NCBI Taxonomy" id="84035"/>
    <lineage>
        <taxon>Bacteria</taxon>
        <taxon>Bacillati</taxon>
        <taxon>Bacillota</taxon>
        <taxon>Negativicutes</taxon>
        <taxon>Selenomonadales</taxon>
        <taxon>Selenomonadaceae</taxon>
        <taxon>Propionispira</taxon>
    </lineage>
</organism>
<keyword evidence="6" id="KW-1185">Reference proteome</keyword>
<evidence type="ECO:0000256" key="2">
    <source>
        <dbReference type="ARBA" id="ARBA00022801"/>
    </source>
</evidence>
<dbReference type="NCBIfam" id="TIGR00370">
    <property type="entry name" value="5-oxoprolinase subunit PxpB"/>
    <property type="match status" value="1"/>
</dbReference>
<protein>
    <submittedName>
        <fullName evidence="5">Inhibitor of KinA</fullName>
    </submittedName>
</protein>
<dbReference type="SUPFAM" id="SSF50891">
    <property type="entry name" value="Cyclophilin-like"/>
    <property type="match status" value="1"/>
</dbReference>
<reference evidence="5 6" key="1">
    <citation type="submission" date="2016-10" db="EMBL/GenBank/DDBJ databases">
        <authorList>
            <person name="de Groot N.N."/>
        </authorList>
    </citation>
    <scope>NUCLEOTIDE SEQUENCE [LARGE SCALE GENOMIC DNA]</scope>
    <source>
        <strain evidence="5 6">DSM 2179</strain>
    </source>
</reference>
<dbReference type="InterPro" id="IPR029000">
    <property type="entry name" value="Cyclophilin-like_dom_sf"/>
</dbReference>